<protein>
    <submittedName>
        <fullName evidence="2">Uncharacterized protein</fullName>
    </submittedName>
</protein>
<evidence type="ECO:0000256" key="1">
    <source>
        <dbReference type="SAM" id="SignalP"/>
    </source>
</evidence>
<reference evidence="2 3" key="1">
    <citation type="submission" date="2021-03" db="EMBL/GenBank/DDBJ databases">
        <title>Genomic Encyclopedia of Type Strains, Phase IV (KMG-IV): sequencing the most valuable type-strain genomes for metagenomic binning, comparative biology and taxonomic classification.</title>
        <authorList>
            <person name="Goeker M."/>
        </authorList>
    </citation>
    <scope>NUCLEOTIDE SEQUENCE [LARGE SCALE GENOMIC DNA]</scope>
    <source>
        <strain evidence="2 3">DSM 26427</strain>
    </source>
</reference>
<accession>A0ABS4EWL8</accession>
<keyword evidence="1" id="KW-0732">Signal</keyword>
<feature type="signal peptide" evidence="1">
    <location>
        <begin position="1"/>
        <end position="30"/>
    </location>
</feature>
<keyword evidence="3" id="KW-1185">Reference proteome</keyword>
<dbReference type="PROSITE" id="PS51318">
    <property type="entry name" value="TAT"/>
    <property type="match status" value="1"/>
</dbReference>
<proteinExistence type="predicted"/>
<gene>
    <name evidence="2" type="ORF">J2Z75_005877</name>
</gene>
<sequence>MKRHRRTMLMTVGAAAIAAASGAGTVAAQATDIRGAVTFERGAVVPEGRLEIYLEDPAVQGSARRSTETHVKSDGRSRTIAFSLTPPASSGASSTLRIVARLERADGWLVARGSTQLKAGESVNLTLNAVTY</sequence>
<name>A0ABS4EWL8_9HYPH</name>
<feature type="chain" id="PRO_5046110673" evidence="1">
    <location>
        <begin position="31"/>
        <end position="132"/>
    </location>
</feature>
<evidence type="ECO:0000313" key="3">
    <source>
        <dbReference type="Proteomes" id="UP000823786"/>
    </source>
</evidence>
<evidence type="ECO:0000313" key="2">
    <source>
        <dbReference type="EMBL" id="MBP1862344.1"/>
    </source>
</evidence>
<dbReference type="RefSeq" id="WP_209857409.1">
    <property type="nucleotide sequence ID" value="NZ_JAGGJV010000018.1"/>
</dbReference>
<dbReference type="EMBL" id="JAGGJV010000018">
    <property type="protein sequence ID" value="MBP1862344.1"/>
    <property type="molecule type" value="Genomic_DNA"/>
</dbReference>
<dbReference type="Proteomes" id="UP000823786">
    <property type="component" value="Unassembled WGS sequence"/>
</dbReference>
<comment type="caution">
    <text evidence="2">The sequence shown here is derived from an EMBL/GenBank/DDBJ whole genome shotgun (WGS) entry which is preliminary data.</text>
</comment>
<dbReference type="InterPro" id="IPR006311">
    <property type="entry name" value="TAT_signal"/>
</dbReference>
<organism evidence="2 3">
    <name type="scientific">Rhizobium herbae</name>
    <dbReference type="NCBI Taxonomy" id="508661"/>
    <lineage>
        <taxon>Bacteria</taxon>
        <taxon>Pseudomonadati</taxon>
        <taxon>Pseudomonadota</taxon>
        <taxon>Alphaproteobacteria</taxon>
        <taxon>Hyphomicrobiales</taxon>
        <taxon>Rhizobiaceae</taxon>
        <taxon>Rhizobium/Agrobacterium group</taxon>
        <taxon>Rhizobium</taxon>
    </lineage>
</organism>